<dbReference type="InterPro" id="IPR005024">
    <property type="entry name" value="Snf7_fam"/>
</dbReference>
<evidence type="ECO:0000313" key="2">
    <source>
        <dbReference type="EMBL" id="CAK9228600.1"/>
    </source>
</evidence>
<reference evidence="2" key="1">
    <citation type="submission" date="2024-02" db="EMBL/GenBank/DDBJ databases">
        <authorList>
            <consortium name="ELIXIR-Norway"/>
            <consortium name="Elixir Norway"/>
        </authorList>
    </citation>
    <scope>NUCLEOTIDE SEQUENCE</scope>
</reference>
<keyword evidence="3" id="KW-1185">Reference proteome</keyword>
<evidence type="ECO:0000313" key="3">
    <source>
        <dbReference type="Proteomes" id="UP001497512"/>
    </source>
</evidence>
<dbReference type="Pfam" id="PF03357">
    <property type="entry name" value="Snf7"/>
    <property type="match status" value="1"/>
</dbReference>
<protein>
    <submittedName>
        <fullName evidence="2">Uncharacterized protein</fullName>
    </submittedName>
</protein>
<name>A0ABP0URR0_9BRYO</name>
<feature type="region of interest" description="Disordered" evidence="1">
    <location>
        <begin position="30"/>
        <end position="61"/>
    </location>
</feature>
<organism evidence="2 3">
    <name type="scientific">Sphagnum troendelagicum</name>
    <dbReference type="NCBI Taxonomy" id="128251"/>
    <lineage>
        <taxon>Eukaryota</taxon>
        <taxon>Viridiplantae</taxon>
        <taxon>Streptophyta</taxon>
        <taxon>Embryophyta</taxon>
        <taxon>Bryophyta</taxon>
        <taxon>Sphagnophytina</taxon>
        <taxon>Sphagnopsida</taxon>
        <taxon>Sphagnales</taxon>
        <taxon>Sphagnaceae</taxon>
        <taxon>Sphagnum</taxon>
    </lineage>
</organism>
<feature type="compositionally biased region" description="Basic and acidic residues" evidence="1">
    <location>
        <begin position="186"/>
        <end position="201"/>
    </location>
</feature>
<accession>A0ABP0URR0</accession>
<gene>
    <name evidence="2" type="ORF">CSSPTR1EN2_LOCUS19240</name>
</gene>
<evidence type="ECO:0000256" key="1">
    <source>
        <dbReference type="SAM" id="MobiDB-lite"/>
    </source>
</evidence>
<dbReference type="Gene3D" id="6.10.140.1230">
    <property type="match status" value="1"/>
</dbReference>
<dbReference type="Proteomes" id="UP001497512">
    <property type="component" value="Chromosome 6"/>
</dbReference>
<proteinExistence type="predicted"/>
<dbReference type="EMBL" id="OZ019898">
    <property type="protein sequence ID" value="CAK9228600.1"/>
    <property type="molecule type" value="Genomic_DNA"/>
</dbReference>
<feature type="region of interest" description="Disordered" evidence="1">
    <location>
        <begin position="181"/>
        <end position="212"/>
    </location>
</feature>
<dbReference type="PANTHER" id="PTHR10476">
    <property type="entry name" value="CHARGED MULTIVESICULAR BODY PROTEIN"/>
    <property type="match status" value="1"/>
</dbReference>
<feature type="compositionally biased region" description="Basic and acidic residues" evidence="1">
    <location>
        <begin position="30"/>
        <end position="58"/>
    </location>
</feature>
<sequence>MEKVLGVFKPKPTPQEQLREWQRKLRQEARNVERQVRDIQREEKNVQKSIKEAAKRNDMQSAKSLARELVSSRRVVDRLYANRAQLNSISMHLGESVATARAVGHLQKSADVMKLVNGLMKTPEMAVTMQEFSKEMLKAGVIEEVMSDELDSALDNDDIEEEIEEEVDKVLSELAGETAAQLPAAARREHATKQADARTEPEAVAEGGDDDAELEALRARLANVRS</sequence>